<dbReference type="AlphaFoldDB" id="A0A833W1W2"/>
<name>A0A833W1W2_PHYIN</name>
<dbReference type="InterPro" id="IPR031825">
    <property type="entry name" value="RXLR"/>
</dbReference>
<keyword evidence="8" id="KW-1185">Reference proteome</keyword>
<evidence type="ECO:0000256" key="4">
    <source>
        <dbReference type="ARBA" id="ARBA00022729"/>
    </source>
</evidence>
<sequence length="170" mass="19193">MRCYYALIAIAAVLSGIATAAADSRHNKLAAVDSDKTTDRVELFLRRNDELDAENTDERIVAGAIPLNARIIKRLGKLEKKMVDSKLADDLLEGTTLKTELDAALPYAGRTQVFERWRAQGLDPSSITKAVNIHPAIEKKYRIVYMMYELFVKSVDKKRLAKLKRKRTND</sequence>
<comment type="subcellular location">
    <subcellularLocation>
        <location evidence="1 5">Secreted</location>
    </subcellularLocation>
</comment>
<feature type="chain" id="PRO_5033099362" description="RxLR effector protein" evidence="5">
    <location>
        <begin position="23"/>
        <end position="170"/>
    </location>
</feature>
<feature type="signal peptide" evidence="5">
    <location>
        <begin position="1"/>
        <end position="22"/>
    </location>
</feature>
<dbReference type="Proteomes" id="UP000704712">
    <property type="component" value="Unassembled WGS sequence"/>
</dbReference>
<dbReference type="EMBL" id="WSZM01000184">
    <property type="protein sequence ID" value="KAF4038974.1"/>
    <property type="molecule type" value="Genomic_DNA"/>
</dbReference>
<accession>A0A833W1W2</accession>
<evidence type="ECO:0000256" key="5">
    <source>
        <dbReference type="RuleBase" id="RU367124"/>
    </source>
</evidence>
<proteinExistence type="inferred from homology"/>
<organism evidence="6 8">
    <name type="scientific">Phytophthora infestans</name>
    <name type="common">Potato late blight agent</name>
    <name type="synonym">Botrytis infestans</name>
    <dbReference type="NCBI Taxonomy" id="4787"/>
    <lineage>
        <taxon>Eukaryota</taxon>
        <taxon>Sar</taxon>
        <taxon>Stramenopiles</taxon>
        <taxon>Oomycota</taxon>
        <taxon>Peronosporomycetes</taxon>
        <taxon>Peronosporales</taxon>
        <taxon>Peronosporaceae</taxon>
        <taxon>Phytophthora</taxon>
    </lineage>
</organism>
<keyword evidence="3 5" id="KW-0964">Secreted</keyword>
<dbReference type="GO" id="GO:0005576">
    <property type="term" value="C:extracellular region"/>
    <property type="evidence" value="ECO:0007669"/>
    <property type="project" value="UniProtKB-SubCell"/>
</dbReference>
<dbReference type="Proteomes" id="UP000602510">
    <property type="component" value="Unassembled WGS sequence"/>
</dbReference>
<reference evidence="6" key="1">
    <citation type="submission" date="2020-04" db="EMBL/GenBank/DDBJ databases">
        <title>Hybrid Assembly of Korean Phytophthora infestans isolates.</title>
        <authorList>
            <person name="Prokchorchik M."/>
            <person name="Lee Y."/>
            <person name="Seo J."/>
            <person name="Cho J.-H."/>
            <person name="Park Y.-E."/>
            <person name="Jang D.-C."/>
            <person name="Im J.-S."/>
            <person name="Choi J.-G."/>
            <person name="Park H.-J."/>
            <person name="Lee G.-B."/>
            <person name="Lee Y.-G."/>
            <person name="Hong S.-Y."/>
            <person name="Cho K."/>
            <person name="Sohn K.H."/>
        </authorList>
    </citation>
    <scope>NUCLEOTIDE SEQUENCE</scope>
    <source>
        <strain evidence="6">KR_1_A1</strain>
        <strain evidence="7">KR_2_A2</strain>
    </source>
</reference>
<comment type="caution">
    <text evidence="6">The sequence shown here is derived from an EMBL/GenBank/DDBJ whole genome shotgun (WGS) entry which is preliminary data.</text>
</comment>
<evidence type="ECO:0000313" key="6">
    <source>
        <dbReference type="EMBL" id="KAF4038974.1"/>
    </source>
</evidence>
<dbReference type="Pfam" id="PF16810">
    <property type="entry name" value="RXLR"/>
    <property type="match status" value="1"/>
</dbReference>
<comment type="domain">
    <text evidence="5">The RxLR-dEER motif acts to carry the protein into the host cell cytoplasm through binding to cell surface phosphatidylinositol-3-phosphate.</text>
</comment>
<evidence type="ECO:0000313" key="7">
    <source>
        <dbReference type="EMBL" id="KAF4135423.1"/>
    </source>
</evidence>
<gene>
    <name evidence="6" type="ORF">GN244_ATG08964</name>
    <name evidence="7" type="ORF">GN958_ATG15379</name>
</gene>
<evidence type="ECO:0000256" key="2">
    <source>
        <dbReference type="ARBA" id="ARBA00010400"/>
    </source>
</evidence>
<evidence type="ECO:0000313" key="8">
    <source>
        <dbReference type="Proteomes" id="UP000602510"/>
    </source>
</evidence>
<protein>
    <recommendedName>
        <fullName evidence="5">RxLR effector protein</fullName>
    </recommendedName>
</protein>
<evidence type="ECO:0000256" key="1">
    <source>
        <dbReference type="ARBA" id="ARBA00004613"/>
    </source>
</evidence>
<dbReference type="EMBL" id="JAACNO010002158">
    <property type="protein sequence ID" value="KAF4135423.1"/>
    <property type="molecule type" value="Genomic_DNA"/>
</dbReference>
<comment type="similarity">
    <text evidence="2 5">Belongs to the RxLR effector family.</text>
</comment>
<evidence type="ECO:0000256" key="3">
    <source>
        <dbReference type="ARBA" id="ARBA00022525"/>
    </source>
</evidence>
<comment type="function">
    <text evidence="5">Effector that suppresses plant defense responses during pathogen infection.</text>
</comment>
<keyword evidence="4 5" id="KW-0732">Signal</keyword>